<dbReference type="VEuPathDB" id="FungiDB:ASPZODRAFT_16299"/>
<dbReference type="Proteomes" id="UP000184188">
    <property type="component" value="Unassembled WGS sequence"/>
</dbReference>
<keyword evidence="1" id="KW-0472">Membrane</keyword>
<keyword evidence="1" id="KW-1133">Transmembrane helix</keyword>
<dbReference type="STRING" id="1073090.A0A1L9SH37"/>
<keyword evidence="1" id="KW-0812">Transmembrane</keyword>
<dbReference type="OrthoDB" id="1046782at2759"/>
<evidence type="ECO:0000256" key="1">
    <source>
        <dbReference type="SAM" id="Phobius"/>
    </source>
</evidence>
<name>A0A1L9SH37_9EURO</name>
<feature type="signal peptide" evidence="2">
    <location>
        <begin position="1"/>
        <end position="18"/>
    </location>
</feature>
<dbReference type="Gene3D" id="1.20.58.340">
    <property type="entry name" value="Magnesium transport protein CorA, transmembrane region"/>
    <property type="match status" value="1"/>
</dbReference>
<protein>
    <submittedName>
        <fullName evidence="3">Uncharacterized protein</fullName>
    </submittedName>
</protein>
<evidence type="ECO:0000313" key="4">
    <source>
        <dbReference type="Proteomes" id="UP000184188"/>
    </source>
</evidence>
<organism evidence="3 4">
    <name type="scientific">Penicilliopsis zonata CBS 506.65</name>
    <dbReference type="NCBI Taxonomy" id="1073090"/>
    <lineage>
        <taxon>Eukaryota</taxon>
        <taxon>Fungi</taxon>
        <taxon>Dikarya</taxon>
        <taxon>Ascomycota</taxon>
        <taxon>Pezizomycotina</taxon>
        <taxon>Eurotiomycetes</taxon>
        <taxon>Eurotiomycetidae</taxon>
        <taxon>Eurotiales</taxon>
        <taxon>Aspergillaceae</taxon>
        <taxon>Penicilliopsis</taxon>
    </lineage>
</organism>
<dbReference type="RefSeq" id="XP_022581055.1">
    <property type="nucleotide sequence ID" value="XM_022726603.1"/>
</dbReference>
<sequence length="69" mass="7773">MTTIAFVTLMFLPISTIATIFGSQSFSISSTVSAEVTVARNIWIFWAISVPLTMLAIALWYALIRRRYL</sequence>
<proteinExistence type="predicted"/>
<dbReference type="EMBL" id="KV878342">
    <property type="protein sequence ID" value="OJJ46545.1"/>
    <property type="molecule type" value="Genomic_DNA"/>
</dbReference>
<feature type="chain" id="PRO_5012724899" evidence="2">
    <location>
        <begin position="19"/>
        <end position="69"/>
    </location>
</feature>
<dbReference type="GeneID" id="34613067"/>
<accession>A0A1L9SH37</accession>
<feature type="transmembrane region" description="Helical" evidence="1">
    <location>
        <begin position="43"/>
        <end position="64"/>
    </location>
</feature>
<keyword evidence="2" id="KW-0732">Signal</keyword>
<evidence type="ECO:0000313" key="3">
    <source>
        <dbReference type="EMBL" id="OJJ46545.1"/>
    </source>
</evidence>
<keyword evidence="4" id="KW-1185">Reference proteome</keyword>
<evidence type="ECO:0000256" key="2">
    <source>
        <dbReference type="SAM" id="SignalP"/>
    </source>
</evidence>
<reference evidence="4" key="1">
    <citation type="journal article" date="2017" name="Genome Biol.">
        <title>Comparative genomics reveals high biological diversity and specific adaptations in the industrially and medically important fungal genus Aspergillus.</title>
        <authorList>
            <person name="de Vries R.P."/>
            <person name="Riley R."/>
            <person name="Wiebenga A."/>
            <person name="Aguilar-Osorio G."/>
            <person name="Amillis S."/>
            <person name="Uchima C.A."/>
            <person name="Anderluh G."/>
            <person name="Asadollahi M."/>
            <person name="Askin M."/>
            <person name="Barry K."/>
            <person name="Battaglia E."/>
            <person name="Bayram O."/>
            <person name="Benocci T."/>
            <person name="Braus-Stromeyer S.A."/>
            <person name="Caldana C."/>
            <person name="Canovas D."/>
            <person name="Cerqueira G.C."/>
            <person name="Chen F."/>
            <person name="Chen W."/>
            <person name="Choi C."/>
            <person name="Clum A."/>
            <person name="Dos Santos R.A."/>
            <person name="Damasio A.R."/>
            <person name="Diallinas G."/>
            <person name="Emri T."/>
            <person name="Fekete E."/>
            <person name="Flipphi M."/>
            <person name="Freyberg S."/>
            <person name="Gallo A."/>
            <person name="Gournas C."/>
            <person name="Habgood R."/>
            <person name="Hainaut M."/>
            <person name="Harispe M.L."/>
            <person name="Henrissat B."/>
            <person name="Hilden K.S."/>
            <person name="Hope R."/>
            <person name="Hossain A."/>
            <person name="Karabika E."/>
            <person name="Karaffa L."/>
            <person name="Karanyi Z."/>
            <person name="Krasevec N."/>
            <person name="Kuo A."/>
            <person name="Kusch H."/>
            <person name="LaButti K."/>
            <person name="Lagendijk E.L."/>
            <person name="Lapidus A."/>
            <person name="Levasseur A."/>
            <person name="Lindquist E."/>
            <person name="Lipzen A."/>
            <person name="Logrieco A.F."/>
            <person name="MacCabe A."/>
            <person name="Maekelae M.R."/>
            <person name="Malavazi I."/>
            <person name="Melin P."/>
            <person name="Meyer V."/>
            <person name="Mielnichuk N."/>
            <person name="Miskei M."/>
            <person name="Molnar A.P."/>
            <person name="Mule G."/>
            <person name="Ngan C.Y."/>
            <person name="Orejas M."/>
            <person name="Orosz E."/>
            <person name="Ouedraogo J.P."/>
            <person name="Overkamp K.M."/>
            <person name="Park H.-S."/>
            <person name="Perrone G."/>
            <person name="Piumi F."/>
            <person name="Punt P.J."/>
            <person name="Ram A.F."/>
            <person name="Ramon A."/>
            <person name="Rauscher S."/>
            <person name="Record E."/>
            <person name="Riano-Pachon D.M."/>
            <person name="Robert V."/>
            <person name="Roehrig J."/>
            <person name="Ruller R."/>
            <person name="Salamov A."/>
            <person name="Salih N.S."/>
            <person name="Samson R.A."/>
            <person name="Sandor E."/>
            <person name="Sanguinetti M."/>
            <person name="Schuetze T."/>
            <person name="Sepcic K."/>
            <person name="Shelest E."/>
            <person name="Sherlock G."/>
            <person name="Sophianopoulou V."/>
            <person name="Squina F.M."/>
            <person name="Sun H."/>
            <person name="Susca A."/>
            <person name="Todd R.B."/>
            <person name="Tsang A."/>
            <person name="Unkles S.E."/>
            <person name="van de Wiele N."/>
            <person name="van Rossen-Uffink D."/>
            <person name="Oliveira J.V."/>
            <person name="Vesth T.C."/>
            <person name="Visser J."/>
            <person name="Yu J.-H."/>
            <person name="Zhou M."/>
            <person name="Andersen M.R."/>
            <person name="Archer D.B."/>
            <person name="Baker S.E."/>
            <person name="Benoit I."/>
            <person name="Brakhage A.A."/>
            <person name="Braus G.H."/>
            <person name="Fischer R."/>
            <person name="Frisvad J.C."/>
            <person name="Goldman G.H."/>
            <person name="Houbraken J."/>
            <person name="Oakley B."/>
            <person name="Pocsi I."/>
            <person name="Scazzocchio C."/>
            <person name="Seiboth B."/>
            <person name="vanKuyk P.A."/>
            <person name="Wortman J."/>
            <person name="Dyer P.S."/>
            <person name="Grigoriev I.V."/>
        </authorList>
    </citation>
    <scope>NUCLEOTIDE SEQUENCE [LARGE SCALE GENOMIC DNA]</scope>
    <source>
        <strain evidence="4">CBS 506.65</strain>
    </source>
</reference>
<gene>
    <name evidence="3" type="ORF">ASPZODRAFT_16299</name>
</gene>
<dbReference type="AlphaFoldDB" id="A0A1L9SH37"/>